<dbReference type="PANTHER" id="PTHR30537:SF5">
    <property type="entry name" value="HTH-TYPE TRANSCRIPTIONAL ACTIVATOR TTDR-RELATED"/>
    <property type="match status" value="1"/>
</dbReference>
<dbReference type="SUPFAM" id="SSF53850">
    <property type="entry name" value="Periplasmic binding protein-like II"/>
    <property type="match status" value="1"/>
</dbReference>
<dbReference type="Pfam" id="PF00126">
    <property type="entry name" value="HTH_1"/>
    <property type="match status" value="1"/>
</dbReference>
<dbReference type="Gene3D" id="1.10.10.10">
    <property type="entry name" value="Winged helix-like DNA-binding domain superfamily/Winged helix DNA-binding domain"/>
    <property type="match status" value="1"/>
</dbReference>
<dbReference type="PROSITE" id="PS50931">
    <property type="entry name" value="HTH_LYSR"/>
    <property type="match status" value="1"/>
</dbReference>
<dbReference type="InterPro" id="IPR036390">
    <property type="entry name" value="WH_DNA-bd_sf"/>
</dbReference>
<dbReference type="Proteomes" id="UP001595799">
    <property type="component" value="Unassembled WGS sequence"/>
</dbReference>
<comment type="similarity">
    <text evidence="1">Belongs to the LysR transcriptional regulatory family.</text>
</comment>
<evidence type="ECO:0000256" key="4">
    <source>
        <dbReference type="ARBA" id="ARBA00023163"/>
    </source>
</evidence>
<dbReference type="PANTHER" id="PTHR30537">
    <property type="entry name" value="HTH-TYPE TRANSCRIPTIONAL REGULATOR"/>
    <property type="match status" value="1"/>
</dbReference>
<name>A0ABV8UHE3_9PROT</name>
<keyword evidence="3" id="KW-0238">DNA-binding</keyword>
<dbReference type="InterPro" id="IPR005119">
    <property type="entry name" value="LysR_subst-bd"/>
</dbReference>
<dbReference type="Pfam" id="PF03466">
    <property type="entry name" value="LysR_substrate"/>
    <property type="match status" value="1"/>
</dbReference>
<comment type="caution">
    <text evidence="6">The sequence shown here is derived from an EMBL/GenBank/DDBJ whole genome shotgun (WGS) entry which is preliminary data.</text>
</comment>
<evidence type="ECO:0000256" key="1">
    <source>
        <dbReference type="ARBA" id="ARBA00009437"/>
    </source>
</evidence>
<dbReference type="RefSeq" id="WP_382420930.1">
    <property type="nucleotide sequence ID" value="NZ_JBHSCW010000001.1"/>
</dbReference>
<keyword evidence="4" id="KW-0804">Transcription</keyword>
<evidence type="ECO:0000259" key="5">
    <source>
        <dbReference type="PROSITE" id="PS50931"/>
    </source>
</evidence>
<sequence>MFESLPAMAVFVNVVESGSFSGAARTLNLSKSAVSKTVSRLEESLGTRLLNRTTRKLSLTEAGRAYYEGCRRMLNEAEAASQAVHRLTDAPRGTLRVNLPMSFGILQVAPLLPAFLERYPEIDLDAAFEDRVVDLVEEGYDLAIRVGVLADSSLIARRLAPNRRILCAAPSYLERHGTPQSPESLAAHSCLLYSYQASGDTWRLNGSEGERSVRVNGRVRLNNGEAIRCAAVAGLGIAYLPTFIAGPDLQAGRLVAVLPDWIDGGLGAVNAVYPAGRHLSPKVRVFIDYLASCFGTEPSWDRDLCASV</sequence>
<protein>
    <submittedName>
        <fullName evidence="6">LysR substrate-binding domain-containing protein</fullName>
    </submittedName>
</protein>
<evidence type="ECO:0000313" key="7">
    <source>
        <dbReference type="Proteomes" id="UP001595799"/>
    </source>
</evidence>
<dbReference type="EMBL" id="JBHSCW010000001">
    <property type="protein sequence ID" value="MFC4350597.1"/>
    <property type="molecule type" value="Genomic_DNA"/>
</dbReference>
<dbReference type="CDD" id="cd08422">
    <property type="entry name" value="PBP2_CrgA_like"/>
    <property type="match status" value="1"/>
</dbReference>
<keyword evidence="2" id="KW-0805">Transcription regulation</keyword>
<dbReference type="InterPro" id="IPR036388">
    <property type="entry name" value="WH-like_DNA-bd_sf"/>
</dbReference>
<organism evidence="6 7">
    <name type="scientific">Fodinicurvata halophila</name>
    <dbReference type="NCBI Taxonomy" id="1419723"/>
    <lineage>
        <taxon>Bacteria</taxon>
        <taxon>Pseudomonadati</taxon>
        <taxon>Pseudomonadota</taxon>
        <taxon>Alphaproteobacteria</taxon>
        <taxon>Rhodospirillales</taxon>
        <taxon>Rhodovibrionaceae</taxon>
        <taxon>Fodinicurvata</taxon>
    </lineage>
</organism>
<dbReference type="InterPro" id="IPR000847">
    <property type="entry name" value="LysR_HTH_N"/>
</dbReference>
<reference evidence="7" key="1">
    <citation type="journal article" date="2019" name="Int. J. Syst. Evol. Microbiol.">
        <title>The Global Catalogue of Microorganisms (GCM) 10K type strain sequencing project: providing services to taxonomists for standard genome sequencing and annotation.</title>
        <authorList>
            <consortium name="The Broad Institute Genomics Platform"/>
            <consortium name="The Broad Institute Genome Sequencing Center for Infectious Disease"/>
            <person name="Wu L."/>
            <person name="Ma J."/>
        </authorList>
    </citation>
    <scope>NUCLEOTIDE SEQUENCE [LARGE SCALE GENOMIC DNA]</scope>
    <source>
        <strain evidence="7">CECT 8472</strain>
    </source>
</reference>
<dbReference type="PRINTS" id="PR00039">
    <property type="entry name" value="HTHLYSR"/>
</dbReference>
<keyword evidence="7" id="KW-1185">Reference proteome</keyword>
<feature type="domain" description="HTH lysR-type" evidence="5">
    <location>
        <begin position="1"/>
        <end position="60"/>
    </location>
</feature>
<accession>A0ABV8UHE3</accession>
<evidence type="ECO:0000256" key="3">
    <source>
        <dbReference type="ARBA" id="ARBA00023125"/>
    </source>
</evidence>
<dbReference type="Gene3D" id="3.40.190.290">
    <property type="match status" value="1"/>
</dbReference>
<proteinExistence type="inferred from homology"/>
<evidence type="ECO:0000313" key="6">
    <source>
        <dbReference type="EMBL" id="MFC4350597.1"/>
    </source>
</evidence>
<evidence type="ECO:0000256" key="2">
    <source>
        <dbReference type="ARBA" id="ARBA00023015"/>
    </source>
</evidence>
<dbReference type="SUPFAM" id="SSF46785">
    <property type="entry name" value="Winged helix' DNA-binding domain"/>
    <property type="match status" value="1"/>
</dbReference>
<gene>
    <name evidence="6" type="ORF">ACFOW6_03460</name>
</gene>
<dbReference type="InterPro" id="IPR058163">
    <property type="entry name" value="LysR-type_TF_proteobact-type"/>
</dbReference>